<accession>A0A926RWU0</accession>
<evidence type="ECO:0000259" key="10">
    <source>
        <dbReference type="Pfam" id="PF24708"/>
    </source>
</evidence>
<dbReference type="RefSeq" id="WP_191138496.1">
    <property type="nucleotide sequence ID" value="NZ_JACXAG020000001.1"/>
</dbReference>
<comment type="subcellular location">
    <subcellularLocation>
        <location evidence="2">Secreted</location>
    </subcellularLocation>
</comment>
<keyword evidence="12" id="KW-1185">Reference proteome</keyword>
<dbReference type="Pfam" id="PF24708">
    <property type="entry name" value="Lip_C"/>
    <property type="match status" value="1"/>
</dbReference>
<evidence type="ECO:0000256" key="2">
    <source>
        <dbReference type="ARBA" id="ARBA00004613"/>
    </source>
</evidence>
<evidence type="ECO:0000256" key="8">
    <source>
        <dbReference type="ARBA" id="ARBA00023098"/>
    </source>
</evidence>
<protein>
    <recommendedName>
        <fullName evidence="3">triacylglycerol lipase</fullName>
        <ecNumber evidence="3">3.1.1.3</ecNumber>
    </recommendedName>
</protein>
<evidence type="ECO:0000256" key="4">
    <source>
        <dbReference type="ARBA" id="ARBA00022525"/>
    </source>
</evidence>
<keyword evidence="6" id="KW-0378">Hydrolase</keyword>
<keyword evidence="5 9" id="KW-0732">Signal</keyword>
<comment type="caution">
    <text evidence="11">The sequence shown here is derived from an EMBL/GenBank/DDBJ whole genome shotgun (WGS) entry which is preliminary data.</text>
</comment>
<evidence type="ECO:0000313" key="11">
    <source>
        <dbReference type="EMBL" id="MBD1371866.1"/>
    </source>
</evidence>
<dbReference type="GO" id="GO:0005576">
    <property type="term" value="C:extracellular region"/>
    <property type="evidence" value="ECO:0007669"/>
    <property type="project" value="UniProtKB-SubCell"/>
</dbReference>
<keyword evidence="4" id="KW-0964">Secreted</keyword>
<feature type="domain" description="Lipase-like C-terminal" evidence="10">
    <location>
        <begin position="59"/>
        <end position="439"/>
    </location>
</feature>
<proteinExistence type="predicted"/>
<dbReference type="EMBL" id="JACXAH010000005">
    <property type="protein sequence ID" value="MBD1371866.1"/>
    <property type="molecule type" value="Genomic_DNA"/>
</dbReference>
<keyword evidence="8" id="KW-0443">Lipid metabolism</keyword>
<feature type="signal peptide" evidence="9">
    <location>
        <begin position="1"/>
        <end position="24"/>
    </location>
</feature>
<dbReference type="Proteomes" id="UP000661691">
    <property type="component" value="Unassembled WGS sequence"/>
</dbReference>
<reference evidence="11" key="1">
    <citation type="submission" date="2020-09" db="EMBL/GenBank/DDBJ databases">
        <title>A novel bacterium of genus Hazenella, isolated from South China Sea.</title>
        <authorList>
            <person name="Huang H."/>
            <person name="Mo K."/>
            <person name="Hu Y."/>
        </authorList>
    </citation>
    <scope>NUCLEOTIDE SEQUENCE</scope>
    <source>
        <strain evidence="11">IB182357</strain>
    </source>
</reference>
<dbReference type="InterPro" id="IPR056304">
    <property type="entry name" value="Lip-like_C"/>
</dbReference>
<feature type="chain" id="PRO_5038842401" description="triacylglycerol lipase" evidence="9">
    <location>
        <begin position="25"/>
        <end position="441"/>
    </location>
</feature>
<dbReference type="PANTHER" id="PTHR34043:SF3">
    <property type="entry name" value="ALPHA_BETA-HYDROLASES SUPERFAMILY PROTEIN"/>
    <property type="match status" value="1"/>
</dbReference>
<dbReference type="GO" id="GO:0004806">
    <property type="term" value="F:triacylglycerol lipase activity"/>
    <property type="evidence" value="ECO:0007669"/>
    <property type="project" value="UniProtKB-EC"/>
</dbReference>
<evidence type="ECO:0000256" key="7">
    <source>
        <dbReference type="ARBA" id="ARBA00022963"/>
    </source>
</evidence>
<name>A0A926RWU0_9BACL</name>
<sequence>MKNVFSICFAFLLSFTLALPTVSAVGQNDAYRSYIQKTQKETTIKPNVKIKGKISDNANNYPIVLVHGLGGWGRDEMHGYRYWGGLTDIEKDMKKKGLTVYTAAVGPVSSNWDRAVELYAQVKGGRVDYGKAHAEKHGHDRYGRTYEGFYPEWGEINPSTGKVNKIHLVGHSLGGQTIRLLDELIESGYKEEREATPSDDRSPLFNQENRAWIHSVTTVTTPHDGSPFAYTVDNFFPHIQQLIGFAAAATGKKDEFFYDFKLDQWGLKREQGESYKSYFNRVKNSAIWKRSLDTSQWDLAPEGARDLNEWVTSRDDVYYFSISAEQTYKNIFTGYHLPGPLMNPIMYASGFQIGRYTQNDNNGKVKIDKSWWENDGLVSVVAMDGPMTETSVPYKGTPQKGVWNDMGVLHHFDHLDVIGLGIRDMRDWYNDLGQYLNHLPD</sequence>
<keyword evidence="7" id="KW-0442">Lipid degradation</keyword>
<dbReference type="AlphaFoldDB" id="A0A926RWU0"/>
<gene>
    <name evidence="11" type="ORF">IC620_05770</name>
</gene>
<evidence type="ECO:0000256" key="9">
    <source>
        <dbReference type="SAM" id="SignalP"/>
    </source>
</evidence>
<comment type="catalytic activity">
    <reaction evidence="1">
        <text>a triacylglycerol + H2O = a diacylglycerol + a fatty acid + H(+)</text>
        <dbReference type="Rhea" id="RHEA:12044"/>
        <dbReference type="ChEBI" id="CHEBI:15377"/>
        <dbReference type="ChEBI" id="CHEBI:15378"/>
        <dbReference type="ChEBI" id="CHEBI:17855"/>
        <dbReference type="ChEBI" id="CHEBI:18035"/>
        <dbReference type="ChEBI" id="CHEBI:28868"/>
        <dbReference type="EC" id="3.1.1.3"/>
    </reaction>
</comment>
<dbReference type="PANTHER" id="PTHR34043">
    <property type="entry name" value="ALPHA/BETA-HYDROLASES SUPERFAMILY PROTEIN"/>
    <property type="match status" value="1"/>
</dbReference>
<dbReference type="GO" id="GO:0016042">
    <property type="term" value="P:lipid catabolic process"/>
    <property type="evidence" value="ECO:0007669"/>
    <property type="project" value="UniProtKB-KW"/>
</dbReference>
<dbReference type="InterPro" id="IPR029058">
    <property type="entry name" value="AB_hydrolase_fold"/>
</dbReference>
<evidence type="ECO:0000256" key="3">
    <source>
        <dbReference type="ARBA" id="ARBA00013279"/>
    </source>
</evidence>
<evidence type="ECO:0000313" key="12">
    <source>
        <dbReference type="Proteomes" id="UP000661691"/>
    </source>
</evidence>
<dbReference type="SUPFAM" id="SSF53474">
    <property type="entry name" value="alpha/beta-Hydrolases"/>
    <property type="match status" value="1"/>
</dbReference>
<evidence type="ECO:0000256" key="6">
    <source>
        <dbReference type="ARBA" id="ARBA00022801"/>
    </source>
</evidence>
<organism evidence="11 12">
    <name type="scientific">Polycladospora coralii</name>
    <dbReference type="NCBI Taxonomy" id="2771432"/>
    <lineage>
        <taxon>Bacteria</taxon>
        <taxon>Bacillati</taxon>
        <taxon>Bacillota</taxon>
        <taxon>Bacilli</taxon>
        <taxon>Bacillales</taxon>
        <taxon>Thermoactinomycetaceae</taxon>
        <taxon>Polycladospora</taxon>
    </lineage>
</organism>
<evidence type="ECO:0000256" key="5">
    <source>
        <dbReference type="ARBA" id="ARBA00022729"/>
    </source>
</evidence>
<evidence type="ECO:0000256" key="1">
    <source>
        <dbReference type="ARBA" id="ARBA00001024"/>
    </source>
</evidence>
<dbReference type="Gene3D" id="3.40.50.1820">
    <property type="entry name" value="alpha/beta hydrolase"/>
    <property type="match status" value="1"/>
</dbReference>
<dbReference type="EC" id="3.1.1.3" evidence="3"/>